<reference evidence="3 4" key="1">
    <citation type="journal article" date="2019" name="Nat. Med.">
        <title>A library of human gut bacterial isolates paired with longitudinal multiomics data enables mechanistic microbiome research.</title>
        <authorList>
            <person name="Poyet M."/>
            <person name="Groussin M."/>
            <person name="Gibbons S.M."/>
            <person name="Avila-Pacheco J."/>
            <person name="Jiang X."/>
            <person name="Kearney S.M."/>
            <person name="Perrotta A.R."/>
            <person name="Berdy B."/>
            <person name="Zhao S."/>
            <person name="Lieberman T.D."/>
            <person name="Swanson P.K."/>
            <person name="Smith M."/>
            <person name="Roesemann S."/>
            <person name="Alexander J.E."/>
            <person name="Rich S.A."/>
            <person name="Livny J."/>
            <person name="Vlamakis H."/>
            <person name="Clish C."/>
            <person name="Bullock K."/>
            <person name="Deik A."/>
            <person name="Scott J."/>
            <person name="Pierce K.A."/>
            <person name="Xavier R.J."/>
            <person name="Alm E.J."/>
        </authorList>
    </citation>
    <scope>NUCLEOTIDE SEQUENCE [LARGE SCALE GENOMIC DNA]</scope>
    <source>
        <strain evidence="3 4">BIOML-A163</strain>
    </source>
</reference>
<dbReference type="SUPFAM" id="SSF53955">
    <property type="entry name" value="Lysozyme-like"/>
    <property type="match status" value="1"/>
</dbReference>
<dbReference type="Proteomes" id="UP000323717">
    <property type="component" value="Unassembled WGS sequence"/>
</dbReference>
<dbReference type="PANTHER" id="PTHR37423:SF2">
    <property type="entry name" value="MEMBRANE-BOUND LYTIC MUREIN TRANSGLYCOSYLASE C"/>
    <property type="match status" value="1"/>
</dbReference>
<evidence type="ECO:0000313" key="3">
    <source>
        <dbReference type="EMBL" id="KAA3953799.1"/>
    </source>
</evidence>
<feature type="domain" description="Transglycosylase SLT" evidence="2">
    <location>
        <begin position="1"/>
        <end position="77"/>
    </location>
</feature>
<evidence type="ECO:0000313" key="4">
    <source>
        <dbReference type="Proteomes" id="UP000323717"/>
    </source>
</evidence>
<evidence type="ECO:0000259" key="2">
    <source>
        <dbReference type="Pfam" id="PF01464"/>
    </source>
</evidence>
<organism evidence="3 4">
    <name type="scientific">Bacteroides ovatus</name>
    <dbReference type="NCBI Taxonomy" id="28116"/>
    <lineage>
        <taxon>Bacteria</taxon>
        <taxon>Pseudomonadati</taxon>
        <taxon>Bacteroidota</taxon>
        <taxon>Bacteroidia</taxon>
        <taxon>Bacteroidales</taxon>
        <taxon>Bacteroidaceae</taxon>
        <taxon>Bacteroides</taxon>
    </lineage>
</organism>
<proteinExistence type="inferred from homology"/>
<comment type="similarity">
    <text evidence="1">Belongs to the transglycosylase Slt family.</text>
</comment>
<dbReference type="CDD" id="cd16894">
    <property type="entry name" value="MltD-like"/>
    <property type="match status" value="1"/>
</dbReference>
<dbReference type="EMBL" id="VWLE01000033">
    <property type="protein sequence ID" value="KAA3953799.1"/>
    <property type="molecule type" value="Genomic_DNA"/>
</dbReference>
<comment type="caution">
    <text evidence="3">The sequence shown here is derived from an EMBL/GenBank/DDBJ whole genome shotgun (WGS) entry which is preliminary data.</text>
</comment>
<accession>A0A5M5C6U3</accession>
<name>A0A5M5C6U3_BACOV</name>
<feature type="non-terminal residue" evidence="3">
    <location>
        <position position="1"/>
    </location>
</feature>
<dbReference type="PANTHER" id="PTHR37423">
    <property type="entry name" value="SOLUBLE LYTIC MUREIN TRANSGLYCOSYLASE-RELATED"/>
    <property type="match status" value="1"/>
</dbReference>
<evidence type="ECO:0000256" key="1">
    <source>
        <dbReference type="ARBA" id="ARBA00007734"/>
    </source>
</evidence>
<dbReference type="Pfam" id="PF01464">
    <property type="entry name" value="SLT"/>
    <property type="match status" value="1"/>
</dbReference>
<dbReference type="InterPro" id="IPR023346">
    <property type="entry name" value="Lysozyme-like_dom_sf"/>
</dbReference>
<protein>
    <submittedName>
        <fullName evidence="3">Lytic transglycosylase domain-containing protein</fullName>
    </submittedName>
</protein>
<dbReference type="InterPro" id="IPR008258">
    <property type="entry name" value="Transglycosylase_SLT_dom_1"/>
</dbReference>
<sequence length="199" mass="22888">ARSPAGAAGLWQFMPATGREFGLEVNDNVDERYHIEKATVAACKYFKQAYAKYGDWMAVSAAYNAGQGRISSQLEKQLASHAMDLWLVEETSRYMFRLLAAKEIFNNPQRYGFLLKREHLYPPIPYKEVTVNTSIDDLNDYAKSQGITYAQLRDANPWLRDTSLKNKTGKTYILYIPTQEGMYYNPQKTVAYNKQWVID</sequence>
<gene>
    <name evidence="3" type="ORF">F3D71_04515</name>
</gene>
<dbReference type="AlphaFoldDB" id="A0A5M5C6U3"/>
<dbReference type="Gene3D" id="1.10.530.10">
    <property type="match status" value="1"/>
</dbReference>